<comment type="caution">
    <text evidence="10">The sequence shown here is derived from an EMBL/GenBank/DDBJ whole genome shotgun (WGS) entry which is preliminary data.</text>
</comment>
<evidence type="ECO:0000259" key="7">
    <source>
        <dbReference type="Pfam" id="PF01957"/>
    </source>
</evidence>
<dbReference type="Gene3D" id="2.40.50.140">
    <property type="entry name" value="Nucleic acid-binding proteins"/>
    <property type="match status" value="1"/>
</dbReference>
<sequence length="454" mass="49366">MNKFTKSFVAFLLTFLMVSTTVFAQKLYKVDLKEEIGPNAWRTVKLAHEQATANKSIVFLIELNTFGGAVNFADSIRSCLLNSPMRTIVYINNNAASAGALISLAADDIYMHSGGSLGAASVVNQNGEIMPEKYQSYMRGLMRATAEAKGRDPKIAEAFVDPEVSVPEFKPDGKLLTLTASEAMKAGIVRAEVNDLDGLYKHAELTQMEVLQHRVTAVDHVIAFLINPLVSGLLILGIIGGIYFELQTPGIGFALVVALICGALFFAPLYLQGLADNWEIAVFVIGVVLLILEVFVIPGFGIAGILGIICVLCGLAFSMVDNDFLDFKLTTPGLLMNSFLIVTGAMILSVVLMVLFGKNLLKSRAFKRLVLEDEQQSAVGYTSSPQKAGLINKNGIARTVLRPAGKIEIDGVWYDAVALDGFIDLGEQVYVEKHENYNLFVRKLTDKPIKQSNS</sequence>
<dbReference type="RefSeq" id="WP_380899825.1">
    <property type="nucleotide sequence ID" value="NZ_JBHUEG010000002.1"/>
</dbReference>
<dbReference type="CDD" id="cd07021">
    <property type="entry name" value="Clp_protease_NfeD_like"/>
    <property type="match status" value="1"/>
</dbReference>
<dbReference type="InterPro" id="IPR056738">
    <property type="entry name" value="NfeD1b_N"/>
</dbReference>
<keyword evidence="2 5" id="KW-0812">Transmembrane</keyword>
<evidence type="ECO:0000313" key="11">
    <source>
        <dbReference type="Proteomes" id="UP001597545"/>
    </source>
</evidence>
<feature type="domain" description="NfeD1b N-terminal" evidence="9">
    <location>
        <begin position="27"/>
        <end position="210"/>
    </location>
</feature>
<evidence type="ECO:0000256" key="5">
    <source>
        <dbReference type="SAM" id="Phobius"/>
    </source>
</evidence>
<feature type="chain" id="PRO_5046873561" evidence="6">
    <location>
        <begin position="25"/>
        <end position="454"/>
    </location>
</feature>
<dbReference type="Pfam" id="PF01957">
    <property type="entry name" value="NfeD"/>
    <property type="match status" value="1"/>
</dbReference>
<feature type="transmembrane region" description="Helical" evidence="5">
    <location>
        <begin position="277"/>
        <end position="295"/>
    </location>
</feature>
<feature type="transmembrane region" description="Helical" evidence="5">
    <location>
        <begin position="251"/>
        <end position="271"/>
    </location>
</feature>
<name>A0ABW5KDE3_9SPHI</name>
<feature type="domain" description="NfeD-like C-terminal" evidence="7">
    <location>
        <begin position="389"/>
        <end position="443"/>
    </location>
</feature>
<accession>A0ABW5KDE3</accession>
<evidence type="ECO:0000256" key="4">
    <source>
        <dbReference type="ARBA" id="ARBA00023136"/>
    </source>
</evidence>
<evidence type="ECO:0000313" key="10">
    <source>
        <dbReference type="EMBL" id="MFD2546234.1"/>
    </source>
</evidence>
<dbReference type="InterPro" id="IPR002810">
    <property type="entry name" value="NfeD-like_C"/>
</dbReference>
<keyword evidence="11" id="KW-1185">Reference proteome</keyword>
<feature type="transmembrane region" description="Helical" evidence="5">
    <location>
        <begin position="302"/>
        <end position="320"/>
    </location>
</feature>
<dbReference type="SUPFAM" id="SSF52096">
    <property type="entry name" value="ClpP/crotonase"/>
    <property type="match status" value="1"/>
</dbReference>
<keyword evidence="4 5" id="KW-0472">Membrane</keyword>
<gene>
    <name evidence="10" type="ORF">ACFSR5_01100</name>
</gene>
<feature type="signal peptide" evidence="6">
    <location>
        <begin position="1"/>
        <end position="24"/>
    </location>
</feature>
<feature type="transmembrane region" description="Helical" evidence="5">
    <location>
        <begin position="221"/>
        <end position="244"/>
    </location>
</feature>
<reference evidence="11" key="1">
    <citation type="journal article" date="2019" name="Int. J. Syst. Evol. Microbiol.">
        <title>The Global Catalogue of Microorganisms (GCM) 10K type strain sequencing project: providing services to taxonomists for standard genome sequencing and annotation.</title>
        <authorList>
            <consortium name="The Broad Institute Genomics Platform"/>
            <consortium name="The Broad Institute Genome Sequencing Center for Infectious Disease"/>
            <person name="Wu L."/>
            <person name="Ma J."/>
        </authorList>
    </citation>
    <scope>NUCLEOTIDE SEQUENCE [LARGE SCALE GENOMIC DNA]</scope>
    <source>
        <strain evidence="11">KCTC 42662</strain>
    </source>
</reference>
<dbReference type="Pfam" id="PF24961">
    <property type="entry name" value="NfeD_membrane"/>
    <property type="match status" value="1"/>
</dbReference>
<protein>
    <submittedName>
        <fullName evidence="10">Nodulation protein NfeD</fullName>
    </submittedName>
</protein>
<keyword evidence="6" id="KW-0732">Signal</keyword>
<evidence type="ECO:0000259" key="8">
    <source>
        <dbReference type="Pfam" id="PF24961"/>
    </source>
</evidence>
<feature type="domain" description="NfeD integral membrane" evidence="8">
    <location>
        <begin position="230"/>
        <end position="356"/>
    </location>
</feature>
<dbReference type="Proteomes" id="UP001597545">
    <property type="component" value="Unassembled WGS sequence"/>
</dbReference>
<comment type="subcellular location">
    <subcellularLocation>
        <location evidence="1">Membrane</location>
        <topology evidence="1">Multi-pass membrane protein</topology>
    </subcellularLocation>
</comment>
<evidence type="ECO:0000256" key="3">
    <source>
        <dbReference type="ARBA" id="ARBA00022989"/>
    </source>
</evidence>
<evidence type="ECO:0000259" key="9">
    <source>
        <dbReference type="Pfam" id="PF25145"/>
    </source>
</evidence>
<dbReference type="Gene3D" id="3.90.226.10">
    <property type="entry name" value="2-enoyl-CoA Hydratase, Chain A, domain 1"/>
    <property type="match status" value="1"/>
</dbReference>
<evidence type="ECO:0000256" key="2">
    <source>
        <dbReference type="ARBA" id="ARBA00022692"/>
    </source>
</evidence>
<dbReference type="PANTHER" id="PTHR33507">
    <property type="entry name" value="INNER MEMBRANE PROTEIN YBBJ"/>
    <property type="match status" value="1"/>
</dbReference>
<evidence type="ECO:0000256" key="6">
    <source>
        <dbReference type="SAM" id="SignalP"/>
    </source>
</evidence>
<proteinExistence type="predicted"/>
<keyword evidence="3 5" id="KW-1133">Transmembrane helix</keyword>
<dbReference type="InterPro" id="IPR012340">
    <property type="entry name" value="NA-bd_OB-fold"/>
</dbReference>
<dbReference type="EMBL" id="JBHULR010000001">
    <property type="protein sequence ID" value="MFD2546234.1"/>
    <property type="molecule type" value="Genomic_DNA"/>
</dbReference>
<dbReference type="InterPro" id="IPR052165">
    <property type="entry name" value="Membrane_assoc_protease"/>
</dbReference>
<dbReference type="Pfam" id="PF25145">
    <property type="entry name" value="NfeD1b_N"/>
    <property type="match status" value="1"/>
</dbReference>
<dbReference type="SUPFAM" id="SSF141322">
    <property type="entry name" value="NfeD domain-like"/>
    <property type="match status" value="1"/>
</dbReference>
<evidence type="ECO:0000256" key="1">
    <source>
        <dbReference type="ARBA" id="ARBA00004141"/>
    </source>
</evidence>
<dbReference type="InterPro" id="IPR029045">
    <property type="entry name" value="ClpP/crotonase-like_dom_sf"/>
</dbReference>
<dbReference type="PANTHER" id="PTHR33507:SF3">
    <property type="entry name" value="INNER MEMBRANE PROTEIN YBBJ"/>
    <property type="match status" value="1"/>
</dbReference>
<organism evidence="10 11">
    <name type="scientific">Sphingobacterium suaedae</name>
    <dbReference type="NCBI Taxonomy" id="1686402"/>
    <lineage>
        <taxon>Bacteria</taxon>
        <taxon>Pseudomonadati</taxon>
        <taxon>Bacteroidota</taxon>
        <taxon>Sphingobacteriia</taxon>
        <taxon>Sphingobacteriales</taxon>
        <taxon>Sphingobacteriaceae</taxon>
        <taxon>Sphingobacterium</taxon>
    </lineage>
</organism>
<dbReference type="InterPro" id="IPR056739">
    <property type="entry name" value="NfeD_membrane"/>
</dbReference>
<feature type="transmembrane region" description="Helical" evidence="5">
    <location>
        <begin position="340"/>
        <end position="361"/>
    </location>
</feature>